<evidence type="ECO:0000256" key="5">
    <source>
        <dbReference type="ARBA" id="ARBA00022692"/>
    </source>
</evidence>
<comment type="catalytic activity">
    <reaction evidence="17">
        <text>N,N-dimethylaniline + NADPH + O2 + H(+) = N,N-dimethylaniline N-oxide + NADP(+) + H2O</text>
        <dbReference type="Rhea" id="RHEA:24468"/>
        <dbReference type="ChEBI" id="CHEBI:15377"/>
        <dbReference type="ChEBI" id="CHEBI:15378"/>
        <dbReference type="ChEBI" id="CHEBI:15379"/>
        <dbReference type="ChEBI" id="CHEBI:16269"/>
        <dbReference type="ChEBI" id="CHEBI:17735"/>
        <dbReference type="ChEBI" id="CHEBI:57783"/>
        <dbReference type="ChEBI" id="CHEBI:58349"/>
        <dbReference type="EC" id="1.14.13.8"/>
    </reaction>
    <physiologicalReaction direction="left-to-right" evidence="17">
        <dbReference type="Rhea" id="RHEA:24469"/>
    </physiologicalReaction>
</comment>
<dbReference type="Proteomes" id="UP000031036">
    <property type="component" value="Unassembled WGS sequence"/>
</dbReference>
<dbReference type="GO" id="GO:0005789">
    <property type="term" value="C:endoplasmic reticulum membrane"/>
    <property type="evidence" value="ECO:0007669"/>
    <property type="project" value="UniProtKB-SubCell"/>
</dbReference>
<dbReference type="GO" id="GO:0004499">
    <property type="term" value="F:N,N-dimethylaniline monooxygenase activity"/>
    <property type="evidence" value="ECO:0007669"/>
    <property type="project" value="InterPro"/>
</dbReference>
<dbReference type="InterPro" id="IPR036188">
    <property type="entry name" value="FAD/NAD-bd_sf"/>
</dbReference>
<comment type="catalytic activity">
    <reaction evidence="16">
        <text>trimethylamine + NADPH + O2 = trimethylamine N-oxide + NADP(+) + H2O</text>
        <dbReference type="Rhea" id="RHEA:31979"/>
        <dbReference type="ChEBI" id="CHEBI:15377"/>
        <dbReference type="ChEBI" id="CHEBI:15379"/>
        <dbReference type="ChEBI" id="CHEBI:15724"/>
        <dbReference type="ChEBI" id="CHEBI:57783"/>
        <dbReference type="ChEBI" id="CHEBI:58349"/>
        <dbReference type="ChEBI" id="CHEBI:58389"/>
        <dbReference type="EC" id="1.14.13.148"/>
    </reaction>
    <physiologicalReaction direction="left-to-right" evidence="16">
        <dbReference type="Rhea" id="RHEA:31980"/>
    </physiologicalReaction>
</comment>
<keyword evidence="9" id="KW-1133">Transmembrane helix</keyword>
<evidence type="ECO:0000256" key="14">
    <source>
        <dbReference type="ARBA" id="ARBA00047338"/>
    </source>
</evidence>
<evidence type="ECO:0000256" key="2">
    <source>
        <dbReference type="ARBA" id="ARBA00004389"/>
    </source>
</evidence>
<dbReference type="EC" id="1.-.-.-" evidence="18"/>
<comment type="catalytic activity">
    <reaction evidence="15">
        <text>hypotaurine + NADPH + O2 + H(+) = taurine + NADP(+) + H2O</text>
        <dbReference type="Rhea" id="RHEA:69819"/>
        <dbReference type="ChEBI" id="CHEBI:15377"/>
        <dbReference type="ChEBI" id="CHEBI:15378"/>
        <dbReference type="ChEBI" id="CHEBI:15379"/>
        <dbReference type="ChEBI" id="CHEBI:57783"/>
        <dbReference type="ChEBI" id="CHEBI:57853"/>
        <dbReference type="ChEBI" id="CHEBI:58349"/>
        <dbReference type="ChEBI" id="CHEBI:507393"/>
        <dbReference type="EC" id="1.14.13.8"/>
    </reaction>
    <physiologicalReaction direction="left-to-right" evidence="15">
        <dbReference type="Rhea" id="RHEA:69820"/>
    </physiologicalReaction>
</comment>
<evidence type="ECO:0000256" key="6">
    <source>
        <dbReference type="ARBA" id="ARBA00022824"/>
    </source>
</evidence>
<comment type="subcellular location">
    <subcellularLocation>
        <location evidence="2">Endoplasmic reticulum membrane</location>
        <topology evidence="2">Single-pass membrane protein</topology>
    </subcellularLocation>
</comment>
<dbReference type="SUPFAM" id="SSF51905">
    <property type="entry name" value="FAD/NAD(P)-binding domain"/>
    <property type="match status" value="2"/>
</dbReference>
<evidence type="ECO:0000256" key="10">
    <source>
        <dbReference type="ARBA" id="ARBA00023002"/>
    </source>
</evidence>
<gene>
    <name evidence="19" type="primary">FMO5</name>
    <name evidence="19" type="ORF">Tcan_15514</name>
</gene>
<name>A0A0B2W196_TOXCA</name>
<evidence type="ECO:0000256" key="4">
    <source>
        <dbReference type="ARBA" id="ARBA00022630"/>
    </source>
</evidence>
<keyword evidence="7 18" id="KW-0274">FAD</keyword>
<evidence type="ECO:0000256" key="12">
    <source>
        <dbReference type="ARBA" id="ARBA00023136"/>
    </source>
</evidence>
<dbReference type="PIRSF" id="PIRSF000332">
    <property type="entry name" value="FMO"/>
    <property type="match status" value="1"/>
</dbReference>
<dbReference type="AlphaFoldDB" id="A0A0B2W196"/>
<dbReference type="GO" id="GO:0050660">
    <property type="term" value="F:flavin adenine dinucleotide binding"/>
    <property type="evidence" value="ECO:0007669"/>
    <property type="project" value="InterPro"/>
</dbReference>
<organism evidence="19 20">
    <name type="scientific">Toxocara canis</name>
    <name type="common">Canine roundworm</name>
    <dbReference type="NCBI Taxonomy" id="6265"/>
    <lineage>
        <taxon>Eukaryota</taxon>
        <taxon>Metazoa</taxon>
        <taxon>Ecdysozoa</taxon>
        <taxon>Nematoda</taxon>
        <taxon>Chromadorea</taxon>
        <taxon>Rhabditida</taxon>
        <taxon>Spirurina</taxon>
        <taxon>Ascaridomorpha</taxon>
        <taxon>Ascaridoidea</taxon>
        <taxon>Toxocaridae</taxon>
        <taxon>Toxocara</taxon>
    </lineage>
</organism>
<dbReference type="InterPro" id="IPR020946">
    <property type="entry name" value="Flavin_mOase-like"/>
</dbReference>
<comment type="cofactor">
    <cofactor evidence="1 18">
        <name>FAD</name>
        <dbReference type="ChEBI" id="CHEBI:57692"/>
    </cofactor>
</comment>
<comment type="catalytic activity">
    <reaction evidence="14">
        <text>hypotaurine + NADH + O2 + H(+) = taurine + NAD(+) + H2O</text>
        <dbReference type="Rhea" id="RHEA:74111"/>
        <dbReference type="ChEBI" id="CHEBI:15377"/>
        <dbReference type="ChEBI" id="CHEBI:15378"/>
        <dbReference type="ChEBI" id="CHEBI:15379"/>
        <dbReference type="ChEBI" id="CHEBI:57540"/>
        <dbReference type="ChEBI" id="CHEBI:57853"/>
        <dbReference type="ChEBI" id="CHEBI:57945"/>
        <dbReference type="ChEBI" id="CHEBI:507393"/>
        <dbReference type="EC" id="1.14.13.8"/>
    </reaction>
    <physiologicalReaction direction="left-to-right" evidence="14">
        <dbReference type="Rhea" id="RHEA:74112"/>
    </physiologicalReaction>
</comment>
<keyword evidence="20" id="KW-1185">Reference proteome</keyword>
<evidence type="ECO:0000256" key="7">
    <source>
        <dbReference type="ARBA" id="ARBA00022827"/>
    </source>
</evidence>
<keyword evidence="4 18" id="KW-0285">Flavoprotein</keyword>
<evidence type="ECO:0000256" key="3">
    <source>
        <dbReference type="ARBA" id="ARBA00009183"/>
    </source>
</evidence>
<sequence length="427" mass="48529">MRACVIGGGVSGLPAIKECRAAGIEVVAYERTPQIGGLWNYRPQMKEGGTIMKSTISNTSKEMMAYSDFPPSADYPNFMHNSMIMHYVNEYAEKFDLLRDIRFDANVKKLERVGDKWEVTTTDGTKEQFDFAMLCTGHHEFPRYPHIKGIDKFQGRVLHSRDYRDSQGFSDKNVFIIGFGNSAIDMAVELANVANSVTISTRRGSWIANRLWSGGLPYDVALYNRFYNCLFNMLPQTILNDYLERHYEFRLGHYKYGIRPHHHFLQQPLTISDAFPNLLCSGRIIVTEDVDHVDAGGVIVEGGNRFAADVIIYATGYDVKFPYLNPQTIIEVQDNEVDLYKSVFPPDHPSLAVIGLVEPIGTIAPIAEMQSRWAAAIFSGRRRLPTKEQMLDDVERTRTLRTQRQQFYQLFINCLAPISRNNAVDQA</sequence>
<keyword evidence="12" id="KW-0472">Membrane</keyword>
<evidence type="ECO:0000313" key="19">
    <source>
        <dbReference type="EMBL" id="KHN87424.1"/>
    </source>
</evidence>
<dbReference type="Pfam" id="PF00743">
    <property type="entry name" value="FMO-like"/>
    <property type="match status" value="1"/>
</dbReference>
<dbReference type="EMBL" id="JPKZ01000429">
    <property type="protein sequence ID" value="KHN87424.1"/>
    <property type="molecule type" value="Genomic_DNA"/>
</dbReference>
<protein>
    <recommendedName>
        <fullName evidence="18">Flavin-containing monooxygenase</fullName>
        <ecNumber evidence="18">1.-.-.-</ecNumber>
    </recommendedName>
</protein>
<keyword evidence="11 18" id="KW-0503">Monooxygenase</keyword>
<evidence type="ECO:0000256" key="9">
    <source>
        <dbReference type="ARBA" id="ARBA00022989"/>
    </source>
</evidence>
<keyword evidence="6" id="KW-0256">Endoplasmic reticulum</keyword>
<dbReference type="GO" id="GO:0034899">
    <property type="term" value="F:trimethylamine monooxygenase activity"/>
    <property type="evidence" value="ECO:0007669"/>
    <property type="project" value="UniProtKB-EC"/>
</dbReference>
<evidence type="ECO:0000256" key="15">
    <source>
        <dbReference type="ARBA" id="ARBA00048041"/>
    </source>
</evidence>
<comment type="function">
    <text evidence="13">Broad spectrum monooxygenase that catalyzes the oxygenation of a wide variety of nitrogen- and sulfur-containing compounds including xenobiotics. Catalyzes the S-oxygenation of hypotaurine to produce taurine, an organic osmolyte involved in cell volume regulation as well as a variety of cytoprotective and developmental processes. In vitro, catalyzes the N-oxygenation of trimethylamine (TMA) to produce trimethylamine N-oxide (TMAO) and could therefore participate to the detoxification of this compound that is generated by the action of gut microbiota from dietary precursors such as choline, choline containing compounds, betaine or L-carnitine.</text>
</comment>
<dbReference type="GO" id="GO:0050661">
    <property type="term" value="F:NADP binding"/>
    <property type="evidence" value="ECO:0007669"/>
    <property type="project" value="InterPro"/>
</dbReference>
<keyword evidence="5" id="KW-0812">Transmembrane</keyword>
<evidence type="ECO:0000256" key="17">
    <source>
        <dbReference type="ARBA" id="ARBA00049443"/>
    </source>
</evidence>
<accession>A0A0B2W196</accession>
<evidence type="ECO:0000256" key="11">
    <source>
        <dbReference type="ARBA" id="ARBA00023033"/>
    </source>
</evidence>
<keyword evidence="10 18" id="KW-0560">Oxidoreductase</keyword>
<dbReference type="InterPro" id="IPR000960">
    <property type="entry name" value="Flavin_mOase"/>
</dbReference>
<evidence type="ECO:0000256" key="1">
    <source>
        <dbReference type="ARBA" id="ARBA00001974"/>
    </source>
</evidence>
<evidence type="ECO:0000256" key="18">
    <source>
        <dbReference type="RuleBase" id="RU361177"/>
    </source>
</evidence>
<dbReference type="OrthoDB" id="66881at2759"/>
<comment type="caution">
    <text evidence="19">The sequence shown here is derived from an EMBL/GenBank/DDBJ whole genome shotgun (WGS) entry which is preliminary data.</text>
</comment>
<keyword evidence="8" id="KW-0521">NADP</keyword>
<evidence type="ECO:0000256" key="13">
    <source>
        <dbReference type="ARBA" id="ARBA00045957"/>
    </source>
</evidence>
<dbReference type="STRING" id="6265.A0A0B2W196"/>
<evidence type="ECO:0000256" key="8">
    <source>
        <dbReference type="ARBA" id="ARBA00022857"/>
    </source>
</evidence>
<proteinExistence type="inferred from homology"/>
<dbReference type="PANTHER" id="PTHR23023">
    <property type="entry name" value="DIMETHYLANILINE MONOOXYGENASE"/>
    <property type="match status" value="1"/>
</dbReference>
<dbReference type="Gene3D" id="3.50.50.60">
    <property type="entry name" value="FAD/NAD(P)-binding domain"/>
    <property type="match status" value="1"/>
</dbReference>
<reference evidence="19 20" key="1">
    <citation type="submission" date="2014-11" db="EMBL/GenBank/DDBJ databases">
        <title>Genetic blueprint of the zoonotic pathogen Toxocara canis.</title>
        <authorList>
            <person name="Zhu X.-Q."/>
            <person name="Korhonen P.K."/>
            <person name="Cai H."/>
            <person name="Young N.D."/>
            <person name="Nejsum P."/>
            <person name="von Samson-Himmelstjerna G."/>
            <person name="Boag P.R."/>
            <person name="Tan P."/>
            <person name="Li Q."/>
            <person name="Min J."/>
            <person name="Yang Y."/>
            <person name="Wang X."/>
            <person name="Fang X."/>
            <person name="Hall R.S."/>
            <person name="Hofmann A."/>
            <person name="Sternberg P.W."/>
            <person name="Jex A.R."/>
            <person name="Gasser R.B."/>
        </authorList>
    </citation>
    <scope>NUCLEOTIDE SEQUENCE [LARGE SCALE GENOMIC DNA]</scope>
    <source>
        <strain evidence="19">PN_DK_2014</strain>
    </source>
</reference>
<evidence type="ECO:0000313" key="20">
    <source>
        <dbReference type="Proteomes" id="UP000031036"/>
    </source>
</evidence>
<dbReference type="PRINTS" id="PR00370">
    <property type="entry name" value="FMOXYGENASE"/>
</dbReference>
<comment type="similarity">
    <text evidence="3 18">Belongs to the FMO family.</text>
</comment>
<dbReference type="GO" id="GO:0047822">
    <property type="term" value="F:hypotaurine monooxygenase activity"/>
    <property type="evidence" value="ECO:0007669"/>
    <property type="project" value="RHEA"/>
</dbReference>
<evidence type="ECO:0000256" key="16">
    <source>
        <dbReference type="ARBA" id="ARBA00048088"/>
    </source>
</evidence>
<dbReference type="OMA" id="ERTNHIG"/>
<dbReference type="InterPro" id="IPR050346">
    <property type="entry name" value="FMO-like"/>
</dbReference>
<dbReference type="FunFam" id="3.50.50.60:FF:000159">
    <property type="entry name" value="Dimethylaniline monooxygenase [N-oxide-forming]"/>
    <property type="match status" value="1"/>
</dbReference>